<dbReference type="Proteomes" id="UP001050975">
    <property type="component" value="Unassembled WGS sequence"/>
</dbReference>
<evidence type="ECO:0000313" key="3">
    <source>
        <dbReference type="Proteomes" id="UP001050975"/>
    </source>
</evidence>
<keyword evidence="1" id="KW-1133">Transmembrane helix</keyword>
<dbReference type="AlphaFoldDB" id="A0AAV3XGP8"/>
<name>A0AAV3XGP8_9CYAN</name>
<dbReference type="EMBL" id="BLAY01000096">
    <property type="protein sequence ID" value="GET40671.1"/>
    <property type="molecule type" value="Genomic_DNA"/>
</dbReference>
<feature type="transmembrane region" description="Helical" evidence="1">
    <location>
        <begin position="20"/>
        <end position="41"/>
    </location>
</feature>
<sequence>MLTYITPMAALVFSGKLEPFLATGIGITLFSTAAIGTVVALRRSFVGTIVLPVPSAMTILGAIAAAIAAKIPTKGRIAVNCCGYHLLKKRLIIYWHNRLRKTKEKP</sequence>
<protein>
    <submittedName>
        <fullName evidence="2">Cyclic nucleotide-binding protein</fullName>
    </submittedName>
</protein>
<gene>
    <name evidence="2" type="ORF">MiSe_54820</name>
</gene>
<keyword evidence="1" id="KW-0812">Transmembrane</keyword>
<organism evidence="2 3">
    <name type="scientific">Microseira wollei NIES-4236</name>
    <dbReference type="NCBI Taxonomy" id="2530354"/>
    <lineage>
        <taxon>Bacteria</taxon>
        <taxon>Bacillati</taxon>
        <taxon>Cyanobacteriota</taxon>
        <taxon>Cyanophyceae</taxon>
        <taxon>Oscillatoriophycideae</taxon>
        <taxon>Aerosakkonematales</taxon>
        <taxon>Aerosakkonemataceae</taxon>
        <taxon>Microseira</taxon>
    </lineage>
</organism>
<reference evidence="2" key="1">
    <citation type="submission" date="2019-10" db="EMBL/GenBank/DDBJ databases">
        <title>Draft genome sequece of Microseira wollei NIES-4236.</title>
        <authorList>
            <person name="Yamaguchi H."/>
            <person name="Suzuki S."/>
            <person name="Kawachi M."/>
        </authorList>
    </citation>
    <scope>NUCLEOTIDE SEQUENCE</scope>
    <source>
        <strain evidence="2">NIES-4236</strain>
    </source>
</reference>
<accession>A0AAV3XGP8</accession>
<keyword evidence="3" id="KW-1185">Reference proteome</keyword>
<keyword evidence="1" id="KW-0472">Membrane</keyword>
<comment type="caution">
    <text evidence="2">The sequence shown here is derived from an EMBL/GenBank/DDBJ whole genome shotgun (WGS) entry which is preliminary data.</text>
</comment>
<evidence type="ECO:0000313" key="2">
    <source>
        <dbReference type="EMBL" id="GET40671.1"/>
    </source>
</evidence>
<dbReference type="RefSeq" id="WP_226586702.1">
    <property type="nucleotide sequence ID" value="NZ_BLAY01000096.1"/>
</dbReference>
<feature type="transmembrane region" description="Helical" evidence="1">
    <location>
        <begin position="48"/>
        <end position="69"/>
    </location>
</feature>
<proteinExistence type="predicted"/>
<evidence type="ECO:0000256" key="1">
    <source>
        <dbReference type="SAM" id="Phobius"/>
    </source>
</evidence>